<keyword evidence="2" id="KW-1185">Reference proteome</keyword>
<dbReference type="AlphaFoldDB" id="A0A2R4XGN8"/>
<evidence type="ECO:0000313" key="2">
    <source>
        <dbReference type="Proteomes" id="UP000244571"/>
    </source>
</evidence>
<dbReference type="KEGG" id="boz:DBV39_03630"/>
<dbReference type="Pfam" id="PF14103">
    <property type="entry name" value="DUF4276"/>
    <property type="match status" value="1"/>
</dbReference>
<name>A0A2R4XGN8_9BURK</name>
<dbReference type="OrthoDB" id="9801478at2"/>
<sequence length="214" mass="24435">MIRVCIVCEGATEVEFVKSCLVPHLLNHGVNAYPSIVQAPSGRHRGGRVTVDRLARFISHEYHAADRLTTLVDYYGFQDAEGRTRNELERDILDCVVRYAAGVDPRFVRPYVQMHEFEGLLFSDVEQFQYVLDGWDADVRQTLINIREQFQTPEDINNSRQTAPSKRILASFPDGSYSKTEHGPVIADAIGLTTIRQQCPQFDGWITMLEEWTK</sequence>
<gene>
    <name evidence="1" type="ORF">DBV39_03630</name>
</gene>
<evidence type="ECO:0008006" key="3">
    <source>
        <dbReference type="Google" id="ProtNLM"/>
    </source>
</evidence>
<protein>
    <recommendedName>
        <fullName evidence="3">DUF4276 family protein</fullName>
    </recommendedName>
</protein>
<accession>A0A2R4XGN8</accession>
<dbReference type="Proteomes" id="UP000244571">
    <property type="component" value="Chromosome"/>
</dbReference>
<dbReference type="RefSeq" id="WP_108620386.1">
    <property type="nucleotide sequence ID" value="NZ_CP028901.1"/>
</dbReference>
<dbReference type="EMBL" id="CP028901">
    <property type="protein sequence ID" value="AWB32955.1"/>
    <property type="molecule type" value="Genomic_DNA"/>
</dbReference>
<reference evidence="1 2" key="1">
    <citation type="submission" date="2018-04" db="EMBL/GenBank/DDBJ databases">
        <title>Bordetella sp. HZ20 isolated from seawater.</title>
        <authorList>
            <person name="Sun C."/>
        </authorList>
    </citation>
    <scope>NUCLEOTIDE SEQUENCE [LARGE SCALE GENOMIC DNA]</scope>
    <source>
        <strain evidence="1 2">HZ20</strain>
    </source>
</reference>
<dbReference type="InterPro" id="IPR025455">
    <property type="entry name" value="DUF4276"/>
</dbReference>
<proteinExistence type="predicted"/>
<organism evidence="1 2">
    <name type="scientific">Orrella marina</name>
    <dbReference type="NCBI Taxonomy" id="2163011"/>
    <lineage>
        <taxon>Bacteria</taxon>
        <taxon>Pseudomonadati</taxon>
        <taxon>Pseudomonadota</taxon>
        <taxon>Betaproteobacteria</taxon>
        <taxon>Burkholderiales</taxon>
        <taxon>Alcaligenaceae</taxon>
        <taxon>Orrella</taxon>
    </lineage>
</organism>
<evidence type="ECO:0000313" key="1">
    <source>
        <dbReference type="EMBL" id="AWB32955.1"/>
    </source>
</evidence>